<dbReference type="GO" id="GO:0004674">
    <property type="term" value="F:protein serine/threonine kinase activity"/>
    <property type="evidence" value="ECO:0007669"/>
    <property type="project" value="UniProtKB-KW"/>
</dbReference>
<reference evidence="11 12" key="1">
    <citation type="journal article" date="2018" name="Nat. Genet.">
        <title>The Rosa genome provides new insights in the design of modern roses.</title>
        <authorList>
            <person name="Bendahmane M."/>
        </authorList>
    </citation>
    <scope>NUCLEOTIDE SEQUENCE [LARGE SCALE GENOMIC DNA]</scope>
    <source>
        <strain evidence="12">cv. Old Blush</strain>
    </source>
</reference>
<keyword evidence="10" id="KW-0812">Transmembrane</keyword>
<keyword evidence="12" id="KW-1185">Reference proteome</keyword>
<dbReference type="InterPro" id="IPR011009">
    <property type="entry name" value="Kinase-like_dom_sf"/>
</dbReference>
<proteinExistence type="predicted"/>
<dbReference type="InterPro" id="IPR051420">
    <property type="entry name" value="Ser_Thr_Kinases_DiverseReg"/>
</dbReference>
<evidence type="ECO:0000256" key="9">
    <source>
        <dbReference type="PROSITE-ProRule" id="PRU10141"/>
    </source>
</evidence>
<protein>
    <recommendedName>
        <fullName evidence="1">non-specific serine/threonine protein kinase</fullName>
        <ecNumber evidence="1">2.7.11.1</ecNumber>
    </recommendedName>
</protein>
<organism evidence="11 12">
    <name type="scientific">Rosa chinensis</name>
    <name type="common">China rose</name>
    <dbReference type="NCBI Taxonomy" id="74649"/>
    <lineage>
        <taxon>Eukaryota</taxon>
        <taxon>Viridiplantae</taxon>
        <taxon>Streptophyta</taxon>
        <taxon>Embryophyta</taxon>
        <taxon>Tracheophyta</taxon>
        <taxon>Spermatophyta</taxon>
        <taxon>Magnoliopsida</taxon>
        <taxon>eudicotyledons</taxon>
        <taxon>Gunneridae</taxon>
        <taxon>Pentapetalae</taxon>
        <taxon>rosids</taxon>
        <taxon>fabids</taxon>
        <taxon>Rosales</taxon>
        <taxon>Rosaceae</taxon>
        <taxon>Rosoideae</taxon>
        <taxon>Rosoideae incertae sedis</taxon>
        <taxon>Rosa</taxon>
    </lineage>
</organism>
<dbReference type="Gene3D" id="1.10.510.10">
    <property type="entry name" value="Transferase(Phosphotransferase) domain 1"/>
    <property type="match status" value="1"/>
</dbReference>
<gene>
    <name evidence="11" type="ORF">RchiOBHm_Chr2g0151331</name>
</gene>
<keyword evidence="6 9" id="KW-0067">ATP-binding</keyword>
<evidence type="ECO:0000256" key="5">
    <source>
        <dbReference type="ARBA" id="ARBA00022777"/>
    </source>
</evidence>
<dbReference type="EMBL" id="PDCK01000040">
    <property type="protein sequence ID" value="PRQ52054.1"/>
    <property type="molecule type" value="Genomic_DNA"/>
</dbReference>
<dbReference type="Gene3D" id="3.30.200.20">
    <property type="entry name" value="Phosphorylase Kinase, domain 1"/>
    <property type="match status" value="1"/>
</dbReference>
<comment type="catalytic activity">
    <reaction evidence="7">
        <text>L-threonyl-[protein] + ATP = O-phospho-L-threonyl-[protein] + ADP + H(+)</text>
        <dbReference type="Rhea" id="RHEA:46608"/>
        <dbReference type="Rhea" id="RHEA-COMP:11060"/>
        <dbReference type="Rhea" id="RHEA-COMP:11605"/>
        <dbReference type="ChEBI" id="CHEBI:15378"/>
        <dbReference type="ChEBI" id="CHEBI:30013"/>
        <dbReference type="ChEBI" id="CHEBI:30616"/>
        <dbReference type="ChEBI" id="CHEBI:61977"/>
        <dbReference type="ChEBI" id="CHEBI:456216"/>
        <dbReference type="EC" id="2.7.11.1"/>
    </reaction>
</comment>
<evidence type="ECO:0000256" key="10">
    <source>
        <dbReference type="SAM" id="Phobius"/>
    </source>
</evidence>
<dbReference type="GO" id="GO:0005524">
    <property type="term" value="F:ATP binding"/>
    <property type="evidence" value="ECO:0007669"/>
    <property type="project" value="UniProtKB-UniRule"/>
</dbReference>
<keyword evidence="10" id="KW-0472">Membrane</keyword>
<feature type="binding site" evidence="9">
    <location>
        <position position="100"/>
    </location>
    <ligand>
        <name>ATP</name>
        <dbReference type="ChEBI" id="CHEBI:30616"/>
    </ligand>
</feature>
<evidence type="ECO:0000256" key="3">
    <source>
        <dbReference type="ARBA" id="ARBA00022679"/>
    </source>
</evidence>
<evidence type="ECO:0000313" key="12">
    <source>
        <dbReference type="Proteomes" id="UP000238479"/>
    </source>
</evidence>
<keyword evidence="4 9" id="KW-0547">Nucleotide-binding</keyword>
<dbReference type="Proteomes" id="UP000238479">
    <property type="component" value="Chromosome 2"/>
</dbReference>
<keyword evidence="2 11" id="KW-0723">Serine/threonine-protein kinase</keyword>
<dbReference type="SUPFAM" id="SSF56112">
    <property type="entry name" value="Protein kinase-like (PK-like)"/>
    <property type="match status" value="1"/>
</dbReference>
<name>A0A2P6S030_ROSCH</name>
<dbReference type="OMA" id="NCKGMAD"/>
<dbReference type="EC" id="2.7.11.1" evidence="1"/>
<evidence type="ECO:0000256" key="6">
    <source>
        <dbReference type="ARBA" id="ARBA00022840"/>
    </source>
</evidence>
<accession>A0A2P6S030</accession>
<feature type="transmembrane region" description="Helical" evidence="10">
    <location>
        <begin position="6"/>
        <end position="27"/>
    </location>
</feature>
<dbReference type="PANTHER" id="PTHR48005">
    <property type="entry name" value="LEUCINE RICH REPEAT KINASE 2"/>
    <property type="match status" value="1"/>
</dbReference>
<dbReference type="InterPro" id="IPR017441">
    <property type="entry name" value="Protein_kinase_ATP_BS"/>
</dbReference>
<dbReference type="PROSITE" id="PS00107">
    <property type="entry name" value="PROTEIN_KINASE_ATP"/>
    <property type="match status" value="1"/>
</dbReference>
<comment type="caution">
    <text evidence="11">The sequence shown here is derived from an EMBL/GenBank/DDBJ whole genome shotgun (WGS) entry which is preliminary data.</text>
</comment>
<evidence type="ECO:0000256" key="8">
    <source>
        <dbReference type="ARBA" id="ARBA00048679"/>
    </source>
</evidence>
<dbReference type="STRING" id="74649.A0A2P6S030"/>
<dbReference type="AlphaFoldDB" id="A0A2P6S030"/>
<evidence type="ECO:0000313" key="11">
    <source>
        <dbReference type="EMBL" id="PRQ52054.1"/>
    </source>
</evidence>
<comment type="catalytic activity">
    <reaction evidence="8">
        <text>L-seryl-[protein] + ATP = O-phospho-L-seryl-[protein] + ADP + H(+)</text>
        <dbReference type="Rhea" id="RHEA:17989"/>
        <dbReference type="Rhea" id="RHEA-COMP:9863"/>
        <dbReference type="Rhea" id="RHEA-COMP:11604"/>
        <dbReference type="ChEBI" id="CHEBI:15378"/>
        <dbReference type="ChEBI" id="CHEBI:29999"/>
        <dbReference type="ChEBI" id="CHEBI:30616"/>
        <dbReference type="ChEBI" id="CHEBI:83421"/>
        <dbReference type="ChEBI" id="CHEBI:456216"/>
        <dbReference type="EC" id="2.7.11.1"/>
    </reaction>
</comment>
<keyword evidence="3 11" id="KW-0808">Transferase</keyword>
<keyword evidence="10" id="KW-1133">Transmembrane helix</keyword>
<evidence type="ECO:0000256" key="2">
    <source>
        <dbReference type="ARBA" id="ARBA00022527"/>
    </source>
</evidence>
<dbReference type="PANTHER" id="PTHR48005:SF70">
    <property type="entry name" value="MDIS1-INTERACTING RECEPTOR LIKE KINASE 2-LIKE"/>
    <property type="match status" value="1"/>
</dbReference>
<keyword evidence="5 11" id="KW-0418">Kinase</keyword>
<evidence type="ECO:0000256" key="7">
    <source>
        <dbReference type="ARBA" id="ARBA00047899"/>
    </source>
</evidence>
<evidence type="ECO:0000256" key="4">
    <source>
        <dbReference type="ARBA" id="ARBA00022741"/>
    </source>
</evidence>
<evidence type="ECO:0000256" key="1">
    <source>
        <dbReference type="ARBA" id="ARBA00012513"/>
    </source>
</evidence>
<dbReference type="Gramene" id="PRQ52054">
    <property type="protein sequence ID" value="PRQ52054"/>
    <property type="gene ID" value="RchiOBHm_Chr2g0151331"/>
</dbReference>
<sequence>MFNVILITIPIFGTLFLLFMVVGILYTRCRHRTVSEKQKMPEEVKTENLFSIWSYDGKLVYEDIIEYTEEFDSQHCVGAGGHASVYKAELQTGQIVAVKKIHTVKIGSGVANLKAFETEIHALSESLKYCETLWFSHTSTPLILGLPVSRRGKLRKATTQWQRNKFAYTMEVNEKCDVYSFGVLTLEVIMEKHPGDLMISVLSSSLSTSSTVLDTQMRDILDQRLQLLEVKLQRNWCLL</sequence>